<name>A0AAW7XLF8_9GAMM</name>
<organism evidence="6 7">
    <name type="scientific">Neptunomonas phycophila</name>
    <dbReference type="NCBI Taxonomy" id="1572645"/>
    <lineage>
        <taxon>Bacteria</taxon>
        <taxon>Pseudomonadati</taxon>
        <taxon>Pseudomonadota</taxon>
        <taxon>Gammaproteobacteria</taxon>
        <taxon>Oceanospirillales</taxon>
        <taxon>Oceanospirillaceae</taxon>
        <taxon>Neptunomonas</taxon>
    </lineage>
</organism>
<dbReference type="CDD" id="cd07377">
    <property type="entry name" value="WHTH_GntR"/>
    <property type="match status" value="1"/>
</dbReference>
<evidence type="ECO:0000256" key="4">
    <source>
        <dbReference type="SAM" id="MobiDB-lite"/>
    </source>
</evidence>
<dbReference type="Proteomes" id="UP001169862">
    <property type="component" value="Unassembled WGS sequence"/>
</dbReference>
<dbReference type="Pfam" id="PF00392">
    <property type="entry name" value="GntR"/>
    <property type="match status" value="1"/>
</dbReference>
<dbReference type="InterPro" id="IPR036388">
    <property type="entry name" value="WH-like_DNA-bd_sf"/>
</dbReference>
<dbReference type="Gene3D" id="1.20.120.530">
    <property type="entry name" value="GntR ligand-binding domain-like"/>
    <property type="match status" value="1"/>
</dbReference>
<evidence type="ECO:0000313" key="6">
    <source>
        <dbReference type="EMBL" id="MDO6454203.1"/>
    </source>
</evidence>
<dbReference type="SMART" id="SM00345">
    <property type="entry name" value="HTH_GNTR"/>
    <property type="match status" value="1"/>
</dbReference>
<dbReference type="InterPro" id="IPR036390">
    <property type="entry name" value="WH_DNA-bd_sf"/>
</dbReference>
<feature type="region of interest" description="Disordered" evidence="4">
    <location>
        <begin position="1"/>
        <end position="26"/>
    </location>
</feature>
<evidence type="ECO:0000313" key="7">
    <source>
        <dbReference type="Proteomes" id="UP001169862"/>
    </source>
</evidence>
<proteinExistence type="predicted"/>
<dbReference type="GO" id="GO:0003677">
    <property type="term" value="F:DNA binding"/>
    <property type="evidence" value="ECO:0007669"/>
    <property type="project" value="UniProtKB-KW"/>
</dbReference>
<evidence type="ECO:0000256" key="3">
    <source>
        <dbReference type="ARBA" id="ARBA00023163"/>
    </source>
</evidence>
<dbReference type="RefSeq" id="WP_075179820.1">
    <property type="nucleotide sequence ID" value="NZ_JAUOPG010000007.1"/>
</dbReference>
<dbReference type="Pfam" id="PF07729">
    <property type="entry name" value="FCD"/>
    <property type="match status" value="1"/>
</dbReference>
<dbReference type="Gene3D" id="1.10.10.10">
    <property type="entry name" value="Winged helix-like DNA-binding domain superfamily/Winged helix DNA-binding domain"/>
    <property type="match status" value="1"/>
</dbReference>
<protein>
    <submittedName>
        <fullName evidence="6">FadR/GntR family transcriptional regulator</fullName>
    </submittedName>
</protein>
<dbReference type="PROSITE" id="PS50949">
    <property type="entry name" value="HTH_GNTR"/>
    <property type="match status" value="1"/>
</dbReference>
<keyword evidence="1" id="KW-0805">Transcription regulation</keyword>
<keyword evidence="2" id="KW-0238">DNA-binding</keyword>
<sequence length="250" mass="27561">MSPNNVSKATTAPTSTLTPRPAKRGKSLAEAVVSQFTQRIRDGKLSPGDKLPTESAIMEETGVSRTVVREALSRLQAAGLVETRHGIGTFVLCKPNESQTLIGLTSIDTLQDVIALMELRIGVEVEAAGLAAQRRNYNQIKELEATLTKLRECEKLKTDSTSADFQFHYLIAQATGNKHYTDILNHLGTNLIPKTRIETDRVNHEHEDIFAAIARADAEAARAAMRVHLANSRERFRKLQADMDTLTDTN</sequence>
<reference evidence="6" key="1">
    <citation type="submission" date="2023-07" db="EMBL/GenBank/DDBJ databases">
        <title>Genome content predicts the carbon catabolic preferences of heterotrophic bacteria.</title>
        <authorList>
            <person name="Gralka M."/>
        </authorList>
    </citation>
    <scope>NUCLEOTIDE SEQUENCE</scope>
    <source>
        <strain evidence="6">I2M16</strain>
    </source>
</reference>
<dbReference type="InterPro" id="IPR008920">
    <property type="entry name" value="TF_FadR/GntR_C"/>
</dbReference>
<evidence type="ECO:0000256" key="1">
    <source>
        <dbReference type="ARBA" id="ARBA00023015"/>
    </source>
</evidence>
<dbReference type="InterPro" id="IPR011711">
    <property type="entry name" value="GntR_C"/>
</dbReference>
<dbReference type="GO" id="GO:0003700">
    <property type="term" value="F:DNA-binding transcription factor activity"/>
    <property type="evidence" value="ECO:0007669"/>
    <property type="project" value="InterPro"/>
</dbReference>
<dbReference type="EMBL" id="JAUOPG010000007">
    <property type="protein sequence ID" value="MDO6454203.1"/>
    <property type="molecule type" value="Genomic_DNA"/>
</dbReference>
<dbReference type="SMART" id="SM00895">
    <property type="entry name" value="FCD"/>
    <property type="match status" value="1"/>
</dbReference>
<evidence type="ECO:0000256" key="2">
    <source>
        <dbReference type="ARBA" id="ARBA00023125"/>
    </source>
</evidence>
<accession>A0AAW7XLF8</accession>
<dbReference type="InterPro" id="IPR000524">
    <property type="entry name" value="Tscrpt_reg_HTH_GntR"/>
</dbReference>
<dbReference type="SUPFAM" id="SSF46785">
    <property type="entry name" value="Winged helix' DNA-binding domain"/>
    <property type="match status" value="1"/>
</dbReference>
<feature type="compositionally biased region" description="Polar residues" evidence="4">
    <location>
        <begin position="1"/>
        <end position="18"/>
    </location>
</feature>
<evidence type="ECO:0000259" key="5">
    <source>
        <dbReference type="PROSITE" id="PS50949"/>
    </source>
</evidence>
<feature type="domain" description="HTH gntR-type" evidence="5">
    <location>
        <begin position="26"/>
        <end position="94"/>
    </location>
</feature>
<dbReference type="AlphaFoldDB" id="A0AAW7XLF8"/>
<dbReference type="PANTHER" id="PTHR43537">
    <property type="entry name" value="TRANSCRIPTIONAL REGULATOR, GNTR FAMILY"/>
    <property type="match status" value="1"/>
</dbReference>
<dbReference type="PANTHER" id="PTHR43537:SF5">
    <property type="entry name" value="UXU OPERON TRANSCRIPTIONAL REGULATOR"/>
    <property type="match status" value="1"/>
</dbReference>
<dbReference type="PRINTS" id="PR00035">
    <property type="entry name" value="HTHGNTR"/>
</dbReference>
<comment type="caution">
    <text evidence="6">The sequence shown here is derived from an EMBL/GenBank/DDBJ whole genome shotgun (WGS) entry which is preliminary data.</text>
</comment>
<gene>
    <name evidence="6" type="ORF">Q4490_11585</name>
</gene>
<keyword evidence="3" id="KW-0804">Transcription</keyword>
<dbReference type="SUPFAM" id="SSF48008">
    <property type="entry name" value="GntR ligand-binding domain-like"/>
    <property type="match status" value="1"/>
</dbReference>